<keyword evidence="4" id="KW-1185">Reference proteome</keyword>
<sequence length="113" mass="12613">MLPAFFALFSLIVIFIHSNHGMNSSCCFGRSESMCYPPLPSRFLSECDLFPFCSQARIILVHPLFILFIIHPMLLSSYHTFPSCPSVCSHLGSHDSLSAPHISTVARFILAHT</sequence>
<feature type="chain" id="PRO_5022905816" description="Hydrophobin" evidence="2">
    <location>
        <begin position="22"/>
        <end position="113"/>
    </location>
</feature>
<evidence type="ECO:0000256" key="2">
    <source>
        <dbReference type="SAM" id="SignalP"/>
    </source>
</evidence>
<dbReference type="EMBL" id="ML178866">
    <property type="protein sequence ID" value="TFK96096.1"/>
    <property type="molecule type" value="Genomic_DNA"/>
</dbReference>
<evidence type="ECO:0008006" key="5">
    <source>
        <dbReference type="Google" id="ProtNLM"/>
    </source>
</evidence>
<gene>
    <name evidence="3" type="ORF">BDV98DRAFT_338844</name>
</gene>
<organism evidence="3 4">
    <name type="scientific">Pterulicium gracile</name>
    <dbReference type="NCBI Taxonomy" id="1884261"/>
    <lineage>
        <taxon>Eukaryota</taxon>
        <taxon>Fungi</taxon>
        <taxon>Dikarya</taxon>
        <taxon>Basidiomycota</taxon>
        <taxon>Agaricomycotina</taxon>
        <taxon>Agaricomycetes</taxon>
        <taxon>Agaricomycetidae</taxon>
        <taxon>Agaricales</taxon>
        <taxon>Pleurotineae</taxon>
        <taxon>Pterulaceae</taxon>
        <taxon>Pterulicium</taxon>
    </lineage>
</organism>
<name>A0A5C3Q3K7_9AGAR</name>
<dbReference type="Proteomes" id="UP000305067">
    <property type="component" value="Unassembled WGS sequence"/>
</dbReference>
<accession>A0A5C3Q3K7</accession>
<reference evidence="3 4" key="1">
    <citation type="journal article" date="2019" name="Nat. Ecol. Evol.">
        <title>Megaphylogeny resolves global patterns of mushroom evolution.</title>
        <authorList>
            <person name="Varga T."/>
            <person name="Krizsan K."/>
            <person name="Foldi C."/>
            <person name="Dima B."/>
            <person name="Sanchez-Garcia M."/>
            <person name="Sanchez-Ramirez S."/>
            <person name="Szollosi G.J."/>
            <person name="Szarkandi J.G."/>
            <person name="Papp V."/>
            <person name="Albert L."/>
            <person name="Andreopoulos W."/>
            <person name="Angelini C."/>
            <person name="Antonin V."/>
            <person name="Barry K.W."/>
            <person name="Bougher N.L."/>
            <person name="Buchanan P."/>
            <person name="Buyck B."/>
            <person name="Bense V."/>
            <person name="Catcheside P."/>
            <person name="Chovatia M."/>
            <person name="Cooper J."/>
            <person name="Damon W."/>
            <person name="Desjardin D."/>
            <person name="Finy P."/>
            <person name="Geml J."/>
            <person name="Haridas S."/>
            <person name="Hughes K."/>
            <person name="Justo A."/>
            <person name="Karasinski D."/>
            <person name="Kautmanova I."/>
            <person name="Kiss B."/>
            <person name="Kocsube S."/>
            <person name="Kotiranta H."/>
            <person name="LaButti K.M."/>
            <person name="Lechner B.E."/>
            <person name="Liimatainen K."/>
            <person name="Lipzen A."/>
            <person name="Lukacs Z."/>
            <person name="Mihaltcheva S."/>
            <person name="Morgado L.N."/>
            <person name="Niskanen T."/>
            <person name="Noordeloos M.E."/>
            <person name="Ohm R.A."/>
            <person name="Ortiz-Santana B."/>
            <person name="Ovrebo C."/>
            <person name="Racz N."/>
            <person name="Riley R."/>
            <person name="Savchenko A."/>
            <person name="Shiryaev A."/>
            <person name="Soop K."/>
            <person name="Spirin V."/>
            <person name="Szebenyi C."/>
            <person name="Tomsovsky M."/>
            <person name="Tulloss R.E."/>
            <person name="Uehling J."/>
            <person name="Grigoriev I.V."/>
            <person name="Vagvolgyi C."/>
            <person name="Papp T."/>
            <person name="Martin F.M."/>
            <person name="Miettinen O."/>
            <person name="Hibbett D.S."/>
            <person name="Nagy L.G."/>
        </authorList>
    </citation>
    <scope>NUCLEOTIDE SEQUENCE [LARGE SCALE GENOMIC DNA]</scope>
    <source>
        <strain evidence="3 4">CBS 309.79</strain>
    </source>
</reference>
<keyword evidence="1" id="KW-0812">Transmembrane</keyword>
<evidence type="ECO:0000256" key="1">
    <source>
        <dbReference type="SAM" id="Phobius"/>
    </source>
</evidence>
<protein>
    <recommendedName>
        <fullName evidence="5">Hydrophobin</fullName>
    </recommendedName>
</protein>
<evidence type="ECO:0000313" key="4">
    <source>
        <dbReference type="Proteomes" id="UP000305067"/>
    </source>
</evidence>
<feature type="signal peptide" evidence="2">
    <location>
        <begin position="1"/>
        <end position="21"/>
    </location>
</feature>
<proteinExistence type="predicted"/>
<evidence type="ECO:0000313" key="3">
    <source>
        <dbReference type="EMBL" id="TFK96096.1"/>
    </source>
</evidence>
<keyword evidence="1" id="KW-0472">Membrane</keyword>
<dbReference type="AlphaFoldDB" id="A0A5C3Q3K7"/>
<feature type="transmembrane region" description="Helical" evidence="1">
    <location>
        <begin position="49"/>
        <end position="70"/>
    </location>
</feature>
<keyword evidence="1" id="KW-1133">Transmembrane helix</keyword>
<keyword evidence="2" id="KW-0732">Signal</keyword>